<name>A0A2N0TLI6_BIFLN</name>
<protein>
    <submittedName>
        <fullName evidence="1">Bacterial extracellular solute-binding protein</fullName>
    </submittedName>
</protein>
<gene>
    <name evidence="1" type="ORF">APC1461_0084</name>
</gene>
<dbReference type="RefSeq" id="WP_230474138.1">
    <property type="nucleotide sequence ID" value="NZ_PJEG01000003.1"/>
</dbReference>
<comment type="caution">
    <text evidence="1">The sequence shown here is derived from an EMBL/GenBank/DDBJ whole genome shotgun (WGS) entry which is preliminary data.</text>
</comment>
<dbReference type="AlphaFoldDB" id="A0A2N0TLI6"/>
<dbReference type="Proteomes" id="UP000232928">
    <property type="component" value="Unassembled WGS sequence"/>
</dbReference>
<evidence type="ECO:0000313" key="2">
    <source>
        <dbReference type="Proteomes" id="UP000232928"/>
    </source>
</evidence>
<evidence type="ECO:0000313" key="1">
    <source>
        <dbReference type="EMBL" id="PKD15601.1"/>
    </source>
</evidence>
<organism evidence="1 2">
    <name type="scientific">Bifidobacterium longum</name>
    <dbReference type="NCBI Taxonomy" id="216816"/>
    <lineage>
        <taxon>Bacteria</taxon>
        <taxon>Bacillati</taxon>
        <taxon>Actinomycetota</taxon>
        <taxon>Actinomycetes</taxon>
        <taxon>Bifidobacteriales</taxon>
        <taxon>Bifidobacteriaceae</taxon>
        <taxon>Bifidobacterium</taxon>
    </lineage>
</organism>
<sequence>MKLSKSKIIGLIALLAVVGVVCGTLVWRQSQPAPAEPTEQVSITGYLGGEKIGLFDDAKFKALAAKQGIAIDYRKAGSLAMMDADRKGMDYLFPSSRAAVEYGNAKGVKATQSDIVFNSPIVLYTHKAVADGLVNGGLMTKDDSGAYHMDMAKAVDAMVANTTWADVGYTAGYGQFRIDSTDPVKSNSGNEYAALLATVLNGGQPATVDSVARDGKTIASIFAKSGWMETSFRGFVQPVPDLGRGLQADDGGLRIAAA</sequence>
<dbReference type="EMBL" id="PJEG01000003">
    <property type="protein sequence ID" value="PKD15601.1"/>
    <property type="molecule type" value="Genomic_DNA"/>
</dbReference>
<accession>A0A2N0TLI6</accession>
<reference evidence="1 2" key="1">
    <citation type="submission" date="2017-12" db="EMBL/GenBank/DDBJ databases">
        <title>Bifidobacterium longum APC/DPC strains.</title>
        <authorList>
            <person name="Arboleya S."/>
        </authorList>
    </citation>
    <scope>NUCLEOTIDE SEQUENCE [LARGE SCALE GENOMIC DNA]</scope>
    <source>
        <strain evidence="1 2">APC1461</strain>
    </source>
</reference>
<proteinExistence type="predicted"/>